<feature type="region of interest" description="Disordered" evidence="1">
    <location>
        <begin position="30"/>
        <end position="94"/>
    </location>
</feature>
<dbReference type="EMBL" id="FCNV02000004">
    <property type="protein sequence ID" value="SAL30426.1"/>
    <property type="molecule type" value="Genomic_DNA"/>
</dbReference>
<dbReference type="AlphaFoldDB" id="A0A658QX61"/>
<feature type="compositionally biased region" description="Low complexity" evidence="1">
    <location>
        <begin position="75"/>
        <end position="88"/>
    </location>
</feature>
<evidence type="ECO:0000256" key="2">
    <source>
        <dbReference type="SAM" id="SignalP"/>
    </source>
</evidence>
<dbReference type="Proteomes" id="UP000198263">
    <property type="component" value="Unassembled WGS sequence"/>
</dbReference>
<keyword evidence="2" id="KW-0732">Signal</keyword>
<accession>A0A658QX61</accession>
<comment type="caution">
    <text evidence="3">The sequence shown here is derived from an EMBL/GenBank/DDBJ whole genome shotgun (WGS) entry which is preliminary data.</text>
</comment>
<proteinExistence type="predicted"/>
<keyword evidence="4" id="KW-1185">Reference proteome</keyword>
<organism evidence="3 4">
    <name type="scientific">Caballeronia concitans</name>
    <dbReference type="NCBI Taxonomy" id="1777133"/>
    <lineage>
        <taxon>Bacteria</taxon>
        <taxon>Pseudomonadati</taxon>
        <taxon>Pseudomonadota</taxon>
        <taxon>Betaproteobacteria</taxon>
        <taxon>Burkholderiales</taxon>
        <taxon>Burkholderiaceae</taxon>
        <taxon>Caballeronia</taxon>
    </lineage>
</organism>
<evidence type="ECO:0000313" key="4">
    <source>
        <dbReference type="Proteomes" id="UP000198263"/>
    </source>
</evidence>
<name>A0A658QX61_9BURK</name>
<feature type="chain" id="PRO_5025027631" description="Lipoprotein" evidence="2">
    <location>
        <begin position="25"/>
        <end position="94"/>
    </location>
</feature>
<evidence type="ECO:0008006" key="5">
    <source>
        <dbReference type="Google" id="ProtNLM"/>
    </source>
</evidence>
<feature type="compositionally biased region" description="Low complexity" evidence="1">
    <location>
        <begin position="35"/>
        <end position="59"/>
    </location>
</feature>
<sequence>MNHAKQRRLVAACLITLACAIVGGCDSEHDTAVDTSTAAPSRAAQTASTAPTAPTAQTSELQDWAMSATSHTTRPAPALPASNALAAPVIHTVD</sequence>
<protein>
    <recommendedName>
        <fullName evidence="5">Lipoprotein</fullName>
    </recommendedName>
</protein>
<dbReference type="RefSeq" id="WP_040052443.1">
    <property type="nucleotide sequence ID" value="NZ_FCNV02000004.1"/>
</dbReference>
<feature type="signal peptide" evidence="2">
    <location>
        <begin position="1"/>
        <end position="24"/>
    </location>
</feature>
<gene>
    <name evidence="3" type="ORF">AWB72_02579</name>
</gene>
<evidence type="ECO:0000256" key="1">
    <source>
        <dbReference type="SAM" id="MobiDB-lite"/>
    </source>
</evidence>
<reference evidence="3 4" key="1">
    <citation type="submission" date="2016-01" db="EMBL/GenBank/DDBJ databases">
        <authorList>
            <person name="Peeters C."/>
        </authorList>
    </citation>
    <scope>NUCLEOTIDE SEQUENCE [LARGE SCALE GENOMIC DNA]</scope>
    <source>
        <strain evidence="3">LMG 29315</strain>
    </source>
</reference>
<evidence type="ECO:0000313" key="3">
    <source>
        <dbReference type="EMBL" id="SAL30426.1"/>
    </source>
</evidence>
<dbReference type="PROSITE" id="PS51257">
    <property type="entry name" value="PROKAR_LIPOPROTEIN"/>
    <property type="match status" value="1"/>
</dbReference>